<organism evidence="1 2">
    <name type="scientific">Rhizobium johnstonii (strain DSM 114642 / LMG 32736 / 3841)</name>
    <name type="common">Rhizobium leguminosarum bv. viciae</name>
    <dbReference type="NCBI Taxonomy" id="216596"/>
    <lineage>
        <taxon>Bacteria</taxon>
        <taxon>Pseudomonadati</taxon>
        <taxon>Pseudomonadota</taxon>
        <taxon>Alphaproteobacteria</taxon>
        <taxon>Hyphomicrobiales</taxon>
        <taxon>Rhizobiaceae</taxon>
        <taxon>Rhizobium/Agrobacterium group</taxon>
        <taxon>Rhizobium</taxon>
        <taxon>Rhizobium johnstonii</taxon>
    </lineage>
</organism>
<proteinExistence type="predicted"/>
<keyword evidence="1" id="KW-0614">Plasmid</keyword>
<reference evidence="1 2" key="1">
    <citation type="journal article" date="2006" name="Genome Biol.">
        <title>The genome of Rhizobium leguminosarum has recognizable core and accessory components.</title>
        <authorList>
            <person name="Young J.W."/>
            <person name="Crossman L.C."/>
            <person name="Johnston A.W.B."/>
            <person name="Thomson N.R."/>
            <person name="Ghazoui Z.F."/>
            <person name="Hull K.H."/>
            <person name="Wexler M."/>
            <person name="Curson A.R.J."/>
            <person name="Todd J.D."/>
            <person name="Poole P.S."/>
            <person name="Mauchline T.H."/>
            <person name="East A.K."/>
            <person name="Quail M.A."/>
            <person name="Churcher C."/>
            <person name="Arrowsmith C."/>
            <person name="Cherevach A."/>
            <person name="Chillingworth T."/>
            <person name="Clarke K."/>
            <person name="Cronin A."/>
            <person name="Davis P."/>
            <person name="Fraser A."/>
            <person name="Hance Z."/>
            <person name="Hauser H."/>
            <person name="Jagels K."/>
            <person name="Moule S."/>
            <person name="Mungall K."/>
            <person name="Norbertczak H."/>
            <person name="Rabbinowitsch E."/>
            <person name="Sanders M."/>
            <person name="Simmonds M."/>
            <person name="Whitehead S."/>
            <person name="Parkhill J."/>
        </authorList>
    </citation>
    <scope>NUCLEOTIDE SEQUENCE [LARGE SCALE GENOMIC DNA]</scope>
    <source>
        <strain evidence="2">DSM 114642 / LMG 32736 / 3841</strain>
    </source>
</reference>
<geneLocation type="plasmid" evidence="1 2">
    <name>pRL7</name>
</geneLocation>
<dbReference type="KEGG" id="rle:pRL70108"/>
<dbReference type="EMBL" id="AM236081">
    <property type="protein sequence ID" value="CAK11636.1"/>
    <property type="molecule type" value="Genomic_DNA"/>
</dbReference>
<dbReference type="HOGENOM" id="CLU_3238671_0_0_5"/>
<evidence type="ECO:0000313" key="2">
    <source>
        <dbReference type="Proteomes" id="UP000006575"/>
    </source>
</evidence>
<sequence length="43" mass="4632">MSMIAAMMDGKRSFCCALTHWIVTPAAAYAAVDLAKFDLAPLK</sequence>
<gene>
    <name evidence="1" type="ordered locus">pRL70108</name>
</gene>
<protein>
    <submittedName>
        <fullName evidence="1">Uncharacterized protein</fullName>
    </submittedName>
</protein>
<accession>Q1M9S0</accession>
<name>Q1M9S0_RHIJ3</name>
<dbReference type="AlphaFoldDB" id="Q1M9S0"/>
<keyword evidence="2" id="KW-1185">Reference proteome</keyword>
<evidence type="ECO:0000313" key="1">
    <source>
        <dbReference type="EMBL" id="CAK11636.1"/>
    </source>
</evidence>
<dbReference type="Proteomes" id="UP000006575">
    <property type="component" value="Plasmid pRL7"/>
</dbReference>
<dbReference type="EnsemblBacteria" id="CAK11636">
    <property type="protein sequence ID" value="CAK11636"/>
    <property type="gene ID" value="pRL70108"/>
</dbReference>